<feature type="transmembrane region" description="Helical" evidence="6">
    <location>
        <begin position="54"/>
        <end position="75"/>
    </location>
</feature>
<accession>A0A9P5X2X0</accession>
<feature type="transmembrane region" description="Helical" evidence="6">
    <location>
        <begin position="427"/>
        <end position="452"/>
    </location>
</feature>
<organism evidence="7 8">
    <name type="scientific">Macrolepiota fuliginosa MF-IS2</name>
    <dbReference type="NCBI Taxonomy" id="1400762"/>
    <lineage>
        <taxon>Eukaryota</taxon>
        <taxon>Fungi</taxon>
        <taxon>Dikarya</taxon>
        <taxon>Basidiomycota</taxon>
        <taxon>Agaricomycotina</taxon>
        <taxon>Agaricomycetes</taxon>
        <taxon>Agaricomycetidae</taxon>
        <taxon>Agaricales</taxon>
        <taxon>Agaricineae</taxon>
        <taxon>Agaricaceae</taxon>
        <taxon>Macrolepiota</taxon>
    </lineage>
</organism>
<keyword evidence="8" id="KW-1185">Reference proteome</keyword>
<evidence type="ECO:0000256" key="5">
    <source>
        <dbReference type="SAM" id="MobiDB-lite"/>
    </source>
</evidence>
<feature type="transmembrane region" description="Helical" evidence="6">
    <location>
        <begin position="23"/>
        <end position="42"/>
    </location>
</feature>
<feature type="transmembrane region" description="Helical" evidence="6">
    <location>
        <begin position="574"/>
        <end position="592"/>
    </location>
</feature>
<feature type="compositionally biased region" description="Basic residues" evidence="5">
    <location>
        <begin position="525"/>
        <end position="534"/>
    </location>
</feature>
<evidence type="ECO:0000256" key="4">
    <source>
        <dbReference type="ARBA" id="ARBA00023136"/>
    </source>
</evidence>
<feature type="region of interest" description="Disordered" evidence="5">
    <location>
        <begin position="294"/>
        <end position="318"/>
    </location>
</feature>
<dbReference type="OrthoDB" id="448280at2759"/>
<feature type="region of interest" description="Disordered" evidence="5">
    <location>
        <begin position="130"/>
        <end position="154"/>
    </location>
</feature>
<comment type="subcellular location">
    <subcellularLocation>
        <location evidence="1">Membrane</location>
        <topology evidence="1">Multi-pass membrane protein</topology>
    </subcellularLocation>
</comment>
<reference evidence="7" key="1">
    <citation type="submission" date="2020-11" db="EMBL/GenBank/DDBJ databases">
        <authorList>
            <consortium name="DOE Joint Genome Institute"/>
            <person name="Ahrendt S."/>
            <person name="Riley R."/>
            <person name="Andreopoulos W."/>
            <person name="Labutti K."/>
            <person name="Pangilinan J."/>
            <person name="Ruiz-Duenas F.J."/>
            <person name="Barrasa J.M."/>
            <person name="Sanchez-Garcia M."/>
            <person name="Camarero S."/>
            <person name="Miyauchi S."/>
            <person name="Serrano A."/>
            <person name="Linde D."/>
            <person name="Babiker R."/>
            <person name="Drula E."/>
            <person name="Ayuso-Fernandez I."/>
            <person name="Pacheco R."/>
            <person name="Padilla G."/>
            <person name="Ferreira P."/>
            <person name="Barriuso J."/>
            <person name="Kellner H."/>
            <person name="Castanera R."/>
            <person name="Alfaro M."/>
            <person name="Ramirez L."/>
            <person name="Pisabarro A.G."/>
            <person name="Kuo A."/>
            <person name="Tritt A."/>
            <person name="Lipzen A."/>
            <person name="He G."/>
            <person name="Yan M."/>
            <person name="Ng V."/>
            <person name="Cullen D."/>
            <person name="Martin F."/>
            <person name="Rosso M.-N."/>
            <person name="Henrissat B."/>
            <person name="Hibbett D."/>
            <person name="Martinez A.T."/>
            <person name="Grigoriev I.V."/>
        </authorList>
    </citation>
    <scope>NUCLEOTIDE SEQUENCE</scope>
    <source>
        <strain evidence="7">MF-IS2</strain>
    </source>
</reference>
<dbReference type="GO" id="GO:0005385">
    <property type="term" value="F:zinc ion transmembrane transporter activity"/>
    <property type="evidence" value="ECO:0007669"/>
    <property type="project" value="TreeGrafter"/>
</dbReference>
<evidence type="ECO:0000256" key="1">
    <source>
        <dbReference type="ARBA" id="ARBA00004141"/>
    </source>
</evidence>
<sequence>MSVAFLTIPGDSGSDEQPVEPRIQVMLIVLVISLFAVSFPGVSKTISFLRIPHIVFFIGKHFGTGVILATAFIHLLQDSFEALQKRQVKEYFNNIGKYTGLIILASLLTIFLIEYLSTSYVDHLHAEPSLPPTPVSSRPLTPQHSRRSTLKSSQAPAIISISQIPPSPNGPSQQGDITTIHLPRADESTPLLRLPRTQSTPHIAQPHLHAHTHARYTHLPAVVTQDAAGVIPIGILTNLPQIIKMRGCTCVAGHACTCPAEVLDTPLSKDSIARDRSRSRSKLRVGATAPGSSVLGLDQADDGEEVRSKRGEEREDKPRIGRRRQVIGLLVLQLGIMIHSIVIGLTLAITTGSDFTSLTTAVIFHQLFEGLSLGIRIAALPPPPAKDDAASCDEESLSAGGFKSESGTRRSFVKSLMTKVGGKRGEGWLKCTLVVLFAITTPVGIGLGMVAFKVGKKKEGFELARMYLTQGLMSAISAGMLIYASTVEMLAGDFVFGDIEGHSHHDHGHSHSLPFATEEEERTTRTRGKTRSNSRCRDEGGDVVGDTETVDEALEVNEEHYHHHHHLGKIGKKVLAVVSLLAGVGGMVLIGLGE</sequence>
<proteinExistence type="predicted"/>
<dbReference type="Pfam" id="PF02535">
    <property type="entry name" value="Zip"/>
    <property type="match status" value="1"/>
</dbReference>
<name>A0A9P5X2X0_9AGAR</name>
<keyword evidence="4 6" id="KW-0472">Membrane</keyword>
<dbReference type="AlphaFoldDB" id="A0A9P5X2X0"/>
<dbReference type="PANTHER" id="PTHR11040:SF44">
    <property type="entry name" value="PROTEIN ZNTC-RELATED"/>
    <property type="match status" value="1"/>
</dbReference>
<dbReference type="GO" id="GO:0005886">
    <property type="term" value="C:plasma membrane"/>
    <property type="evidence" value="ECO:0007669"/>
    <property type="project" value="TreeGrafter"/>
</dbReference>
<evidence type="ECO:0000256" key="6">
    <source>
        <dbReference type="SAM" id="Phobius"/>
    </source>
</evidence>
<dbReference type="Proteomes" id="UP000807342">
    <property type="component" value="Unassembled WGS sequence"/>
</dbReference>
<evidence type="ECO:0000256" key="2">
    <source>
        <dbReference type="ARBA" id="ARBA00022692"/>
    </source>
</evidence>
<comment type="caution">
    <text evidence="7">The sequence shown here is derived from an EMBL/GenBank/DDBJ whole genome shotgun (WGS) entry which is preliminary data.</text>
</comment>
<gene>
    <name evidence="7" type="ORF">P691DRAFT_808314</name>
</gene>
<keyword evidence="3 6" id="KW-1133">Transmembrane helix</keyword>
<feature type="transmembrane region" description="Helical" evidence="6">
    <location>
        <begin position="326"/>
        <end position="349"/>
    </location>
</feature>
<protein>
    <submittedName>
        <fullName evidence="7">Zinc/iron permease</fullName>
    </submittedName>
</protein>
<dbReference type="InterPro" id="IPR003689">
    <property type="entry name" value="ZIP"/>
</dbReference>
<feature type="transmembrane region" description="Helical" evidence="6">
    <location>
        <begin position="464"/>
        <end position="484"/>
    </location>
</feature>
<evidence type="ECO:0000313" key="8">
    <source>
        <dbReference type="Proteomes" id="UP000807342"/>
    </source>
</evidence>
<dbReference type="PANTHER" id="PTHR11040">
    <property type="entry name" value="ZINC/IRON TRANSPORTER"/>
    <property type="match status" value="1"/>
</dbReference>
<feature type="compositionally biased region" description="Basic and acidic residues" evidence="5">
    <location>
        <begin position="305"/>
        <end position="318"/>
    </location>
</feature>
<evidence type="ECO:0000256" key="3">
    <source>
        <dbReference type="ARBA" id="ARBA00022989"/>
    </source>
</evidence>
<dbReference type="EMBL" id="MU151431">
    <property type="protein sequence ID" value="KAF9443823.1"/>
    <property type="molecule type" value="Genomic_DNA"/>
</dbReference>
<feature type="transmembrane region" description="Helical" evidence="6">
    <location>
        <begin position="95"/>
        <end position="116"/>
    </location>
</feature>
<evidence type="ECO:0000313" key="7">
    <source>
        <dbReference type="EMBL" id="KAF9443823.1"/>
    </source>
</evidence>
<feature type="region of interest" description="Disordered" evidence="5">
    <location>
        <begin position="505"/>
        <end position="544"/>
    </location>
</feature>
<dbReference type="CDD" id="cd22541">
    <property type="entry name" value="SP5_N"/>
    <property type="match status" value="1"/>
</dbReference>
<keyword evidence="2 6" id="KW-0812">Transmembrane</keyword>